<sequence length="59" mass="6834">MQECEQAYSTLQKNDQKKRRKKKDKGEDCCDPSAVCEIENCVGKNKYCELPDLSCDCWP</sequence>
<evidence type="ECO:0000313" key="2">
    <source>
        <dbReference type="Proteomes" id="UP000016567"/>
    </source>
</evidence>
<accession>U3ASP3</accession>
<evidence type="ECO:0000313" key="1">
    <source>
        <dbReference type="EMBL" id="GAD76770.1"/>
    </source>
</evidence>
<keyword evidence="2" id="KW-1185">Reference proteome</keyword>
<name>U3ASP3_9VIBR</name>
<comment type="caution">
    <text evidence="1">The sequence shown here is derived from an EMBL/GenBank/DDBJ whole genome shotgun (WGS) entry which is preliminary data.</text>
</comment>
<dbReference type="EMBL" id="BATL01000052">
    <property type="protein sequence ID" value="GAD76770.1"/>
    <property type="molecule type" value="Genomic_DNA"/>
</dbReference>
<proteinExistence type="predicted"/>
<dbReference type="Proteomes" id="UP000016567">
    <property type="component" value="Unassembled WGS sequence"/>
</dbReference>
<gene>
    <name evidence="1" type="ORF">VAZ01S_052_00130</name>
</gene>
<reference evidence="1 2" key="1">
    <citation type="submission" date="2013-09" db="EMBL/GenBank/DDBJ databases">
        <title>Whole genome shotgun sequence of Vibrio azureus NBRC 104587.</title>
        <authorList>
            <person name="Isaki S."/>
            <person name="Hosoyama A."/>
            <person name="Numata M."/>
            <person name="Hashimoto M."/>
            <person name="Hosoyama Y."/>
            <person name="Tsuchikane K."/>
            <person name="Noguchi M."/>
            <person name="Hirakata S."/>
            <person name="Ichikawa N."/>
            <person name="Ohji S."/>
            <person name="Yamazoe A."/>
            <person name="Fujita N."/>
        </authorList>
    </citation>
    <scope>NUCLEOTIDE SEQUENCE [LARGE SCALE GENOMIC DNA]</scope>
    <source>
        <strain evidence="1 2">NBRC 104587</strain>
    </source>
</reference>
<organism evidence="1 2">
    <name type="scientific">Vibrio azureus NBRC 104587</name>
    <dbReference type="NCBI Taxonomy" id="1219077"/>
    <lineage>
        <taxon>Bacteria</taxon>
        <taxon>Pseudomonadati</taxon>
        <taxon>Pseudomonadota</taxon>
        <taxon>Gammaproteobacteria</taxon>
        <taxon>Vibrionales</taxon>
        <taxon>Vibrionaceae</taxon>
        <taxon>Vibrio</taxon>
    </lineage>
</organism>
<dbReference type="AlphaFoldDB" id="U3ASP3"/>
<protein>
    <submittedName>
        <fullName evidence="1">Uncharacterized protein</fullName>
    </submittedName>
</protein>
<dbReference type="STRING" id="1219077.VAZ01S_052_00130"/>